<dbReference type="Proteomes" id="UP001209318">
    <property type="component" value="Unassembled WGS sequence"/>
</dbReference>
<dbReference type="GO" id="GO:0003676">
    <property type="term" value="F:nucleic acid binding"/>
    <property type="evidence" value="ECO:0007669"/>
    <property type="project" value="InterPro"/>
</dbReference>
<dbReference type="RefSeq" id="WP_263072909.1">
    <property type="nucleotide sequence ID" value="NZ_JAOUSF010000003.1"/>
</dbReference>
<evidence type="ECO:0000313" key="2">
    <source>
        <dbReference type="EMBL" id="MCU9613669.1"/>
    </source>
</evidence>
<gene>
    <name evidence="2" type="ORF">OEV98_08860</name>
</gene>
<feature type="domain" description="YprB ribonuclease H-like" evidence="1">
    <location>
        <begin position="104"/>
        <end position="272"/>
    </location>
</feature>
<reference evidence="2" key="1">
    <citation type="submission" date="2022-10" db="EMBL/GenBank/DDBJ databases">
        <title>Description of Fervidibacillus gen. nov. in the family Fervidibacillaceae fam. nov. with two species, Fervidibacillus albus sp. nov., and Fervidibacillus halotolerans sp. nov., isolated from tidal flat sediments.</title>
        <authorList>
            <person name="Kwon K.K."/>
            <person name="Yang S.-H."/>
        </authorList>
    </citation>
    <scope>NUCLEOTIDE SEQUENCE</scope>
    <source>
        <strain evidence="2">JCM 19140</strain>
    </source>
</reference>
<protein>
    <submittedName>
        <fullName evidence="2">Ribonuclease H-like domain-containing protein</fullName>
    </submittedName>
</protein>
<dbReference type="PANTHER" id="PTHR38462">
    <property type="entry name" value="EXONUCLEASE-LIKE PROTEIN"/>
    <property type="match status" value="1"/>
</dbReference>
<name>A0AAE3IUJ2_9BACI</name>
<dbReference type="EMBL" id="JAOUSF010000003">
    <property type="protein sequence ID" value="MCU9613669.1"/>
    <property type="molecule type" value="Genomic_DNA"/>
</dbReference>
<dbReference type="InterPro" id="IPR012337">
    <property type="entry name" value="RNaseH-like_sf"/>
</dbReference>
<dbReference type="AlphaFoldDB" id="A0AAE3IUJ2"/>
<evidence type="ECO:0000313" key="3">
    <source>
        <dbReference type="Proteomes" id="UP001209318"/>
    </source>
</evidence>
<dbReference type="SUPFAM" id="SSF48452">
    <property type="entry name" value="TPR-like"/>
    <property type="match status" value="1"/>
</dbReference>
<proteinExistence type="predicted"/>
<dbReference type="InterPro" id="IPR038720">
    <property type="entry name" value="YprB_RNase_H-like_dom"/>
</dbReference>
<dbReference type="Gene3D" id="3.30.420.10">
    <property type="entry name" value="Ribonuclease H-like superfamily/Ribonuclease H"/>
    <property type="match status" value="1"/>
</dbReference>
<evidence type="ECO:0000259" key="1">
    <source>
        <dbReference type="Pfam" id="PF13482"/>
    </source>
</evidence>
<dbReference type="InterPro" id="IPR036397">
    <property type="entry name" value="RNaseH_sf"/>
</dbReference>
<keyword evidence="3" id="KW-1185">Reference proteome</keyword>
<dbReference type="SUPFAM" id="SSF53098">
    <property type="entry name" value="Ribonuclease H-like"/>
    <property type="match status" value="1"/>
</dbReference>
<dbReference type="InterPro" id="IPR011990">
    <property type="entry name" value="TPR-like_helical_dom_sf"/>
</dbReference>
<sequence length="420" mass="48889">MKIKNKLKVYESYLNNESKDLTVQVSPPVKQLEIPNLEQWQMRGVQPYILGDEYCLVKERRYPLLEKRGMYSFQDYIRAIEAWQHTDFQHPLSAKGYKPTDLFFFDTETTGLGGGVGNTIFLIGYAYVEGEEVVVRQHLLPEPGFEIPLYDSFLRSVDYTTLVTYNGKAFDWPQVKTRHTLIREHVPKLPAFGHFDLLHAARRLWKNELESVKLSIVEEEILGIERTDDVPGYLAPIIYFDFIETKHLDGIVKVMEHNEDDILSLLILYTHISFQLLGLDQQQSKSEMLSVGHWYSSINETNKAIQILEDALENHDGKDKWKGMLELSYQYKKLKKIDQAFACWQQIIEKGMGKIKIEACIEAAKYFEHHEKNYLLALNSAKQAFTEFKKIEQMTGISIPKQEAEIKKRLLRLEKKVDDC</sequence>
<organism evidence="2 3">
    <name type="scientific">Perspicuibacillus lycopersici</name>
    <dbReference type="NCBI Taxonomy" id="1325689"/>
    <lineage>
        <taxon>Bacteria</taxon>
        <taxon>Bacillati</taxon>
        <taxon>Bacillota</taxon>
        <taxon>Bacilli</taxon>
        <taxon>Bacillales</taxon>
        <taxon>Bacillaceae</taxon>
        <taxon>Perspicuibacillus</taxon>
    </lineage>
</organism>
<dbReference type="Pfam" id="PF13482">
    <property type="entry name" value="RNase_H_2"/>
    <property type="match status" value="1"/>
</dbReference>
<accession>A0AAE3IUJ2</accession>
<comment type="caution">
    <text evidence="2">The sequence shown here is derived from an EMBL/GenBank/DDBJ whole genome shotgun (WGS) entry which is preliminary data.</text>
</comment>
<dbReference type="PANTHER" id="PTHR38462:SF1">
    <property type="entry name" value="YPRB RIBONUCLEASE H-LIKE DOMAIN-CONTAINING PROTEIN"/>
    <property type="match status" value="1"/>
</dbReference>